<dbReference type="Pfam" id="PF08712">
    <property type="entry name" value="Nfu_N"/>
    <property type="match status" value="1"/>
</dbReference>
<evidence type="ECO:0000259" key="2">
    <source>
        <dbReference type="SMART" id="SM00932"/>
    </source>
</evidence>
<dbReference type="InterPro" id="IPR014824">
    <property type="entry name" value="Nfu/NifU_N"/>
</dbReference>
<dbReference type="InterPro" id="IPR034904">
    <property type="entry name" value="FSCA_dom_sf"/>
</dbReference>
<dbReference type="OrthoDB" id="565552at2759"/>
<sequence>MSRNALLRFSSHSKTVLSSFYPELSFLNCKKRSIWIQSEKTPNEHAIKFIPGVNILPESLTSIEYLNSRQAASSPLAKKLFAIDGVKYVFYGPDYITITKHSKNNWSPLKPEIFSVIMEHLSSSQPIFLPDTQDLDSDLNANTQEDSEVVFMIKELLETRIRPVIQEDGGDVEYRGFDDGKVFLKLKGSCKTCDSSVITLKNGIENMLMHYIPDVKGVEHVLDQDEEVGIKEFEYFEKTKSS</sequence>
<comment type="similarity">
    <text evidence="1">Belongs to the NifU family.</text>
</comment>
<dbReference type="InterPro" id="IPR036498">
    <property type="entry name" value="Nfu/NifU_N_sf"/>
</dbReference>
<dbReference type="Gene3D" id="3.30.300.130">
    <property type="entry name" value="Fe-S cluster assembly (FSCA)"/>
    <property type="match status" value="1"/>
</dbReference>
<organism evidence="3 4">
    <name type="scientific">Pneumocystis wakefieldiae</name>
    <dbReference type="NCBI Taxonomy" id="38082"/>
    <lineage>
        <taxon>Eukaryota</taxon>
        <taxon>Fungi</taxon>
        <taxon>Dikarya</taxon>
        <taxon>Ascomycota</taxon>
        <taxon>Taphrinomycotina</taxon>
        <taxon>Pneumocystomycetes</taxon>
        <taxon>Pneumocystaceae</taxon>
        <taxon>Pneumocystis</taxon>
    </lineage>
</organism>
<gene>
    <name evidence="3" type="ORF">MERGE_002904</name>
</gene>
<dbReference type="EMBL" id="CP054538">
    <property type="protein sequence ID" value="QSL65591.1"/>
    <property type="molecule type" value="Genomic_DNA"/>
</dbReference>
<dbReference type="PANTHER" id="PTHR11178">
    <property type="entry name" value="IRON-SULFUR CLUSTER SCAFFOLD PROTEIN NFU-RELATED"/>
    <property type="match status" value="1"/>
</dbReference>
<protein>
    <recommendedName>
        <fullName evidence="2">Scaffold protein Nfu/NifU N-terminal domain-containing protein</fullName>
    </recommendedName>
</protein>
<dbReference type="AlphaFoldDB" id="A0A899FUY4"/>
<dbReference type="Pfam" id="PF01106">
    <property type="entry name" value="NifU"/>
    <property type="match status" value="1"/>
</dbReference>
<keyword evidence="4" id="KW-1185">Reference proteome</keyword>
<evidence type="ECO:0000313" key="4">
    <source>
        <dbReference type="Proteomes" id="UP000663699"/>
    </source>
</evidence>
<dbReference type="SUPFAM" id="SSF117916">
    <property type="entry name" value="Fe-S cluster assembly (FSCA) domain-like"/>
    <property type="match status" value="1"/>
</dbReference>
<dbReference type="Proteomes" id="UP000663699">
    <property type="component" value="Chromosome 7"/>
</dbReference>
<dbReference type="PIRSF" id="PIRSF036773">
    <property type="entry name" value="HIRIP5"/>
    <property type="match status" value="1"/>
</dbReference>
<evidence type="ECO:0000313" key="3">
    <source>
        <dbReference type="EMBL" id="QSL65591.1"/>
    </source>
</evidence>
<reference evidence="3" key="1">
    <citation type="submission" date="2020-06" db="EMBL/GenBank/DDBJ databases">
        <title>Genomes of multiple members of Pneumocystis genus reveal paths to human pathogen Pneumocystis jirovecii.</title>
        <authorList>
            <person name="Cisse O.H."/>
            <person name="Ma L."/>
            <person name="Dekker J."/>
            <person name="Khil P."/>
            <person name="Jo J."/>
            <person name="Brenchley J."/>
            <person name="Blair R."/>
            <person name="Pahar B."/>
            <person name="Chabe M."/>
            <person name="Van Rompay K.A."/>
            <person name="Keesler R."/>
            <person name="Sukura A."/>
            <person name="Hirsch V."/>
            <person name="Kutty G."/>
            <person name="Liu Y."/>
            <person name="Peng L."/>
            <person name="Chen J."/>
            <person name="Song J."/>
            <person name="Weissenbacher-Lang C."/>
            <person name="Xu J."/>
            <person name="Upham N.S."/>
            <person name="Stajich J.E."/>
            <person name="Cuomo C.A."/>
            <person name="Cushion M.T."/>
            <person name="Kovacs J.A."/>
        </authorList>
    </citation>
    <scope>NUCLEOTIDE SEQUENCE</scope>
    <source>
        <strain evidence="3">2A</strain>
    </source>
</reference>
<dbReference type="Gene3D" id="3.30.1370.70">
    <property type="entry name" value="Scaffold protein Nfu/NifU, N-terminal domain"/>
    <property type="match status" value="1"/>
</dbReference>
<dbReference type="PANTHER" id="PTHR11178:SF1">
    <property type="entry name" value="NFU1 IRON-SULFUR CLUSTER SCAFFOLD HOMOLOG, MITOCHONDRIAL"/>
    <property type="match status" value="1"/>
</dbReference>
<dbReference type="SUPFAM" id="SSF110836">
    <property type="entry name" value="Hypothetical protein SAV1430"/>
    <property type="match status" value="1"/>
</dbReference>
<dbReference type="GO" id="GO:0005739">
    <property type="term" value="C:mitochondrion"/>
    <property type="evidence" value="ECO:0007669"/>
    <property type="project" value="TreeGrafter"/>
</dbReference>
<dbReference type="GO" id="GO:0051536">
    <property type="term" value="F:iron-sulfur cluster binding"/>
    <property type="evidence" value="ECO:0007669"/>
    <property type="project" value="InterPro"/>
</dbReference>
<accession>A0A899FUY4</accession>
<feature type="domain" description="Scaffold protein Nfu/NifU N-terminal" evidence="2">
    <location>
        <begin position="36"/>
        <end position="124"/>
    </location>
</feature>
<dbReference type="GO" id="GO:0016226">
    <property type="term" value="P:iron-sulfur cluster assembly"/>
    <property type="evidence" value="ECO:0007669"/>
    <property type="project" value="InterPro"/>
</dbReference>
<dbReference type="FunFam" id="3.30.1370.70:FF:000001">
    <property type="entry name" value="NifU-like protein 4, mitochondrial"/>
    <property type="match status" value="1"/>
</dbReference>
<proteinExistence type="inferred from homology"/>
<dbReference type="InterPro" id="IPR035433">
    <property type="entry name" value="NFU1-like"/>
</dbReference>
<name>A0A899FUY4_9ASCO</name>
<dbReference type="InterPro" id="IPR001075">
    <property type="entry name" value="NIF_FeS_clus_asmbl_NifU_C"/>
</dbReference>
<evidence type="ECO:0000256" key="1">
    <source>
        <dbReference type="ARBA" id="ARBA00006420"/>
    </source>
</evidence>
<dbReference type="FunFam" id="3.30.300.130:FF:000001">
    <property type="entry name" value="NFU1 iron-sulfur cluster scaffold"/>
    <property type="match status" value="1"/>
</dbReference>
<dbReference type="GO" id="GO:0005506">
    <property type="term" value="F:iron ion binding"/>
    <property type="evidence" value="ECO:0007669"/>
    <property type="project" value="InterPro"/>
</dbReference>
<dbReference type="SMART" id="SM00932">
    <property type="entry name" value="Nfu_N"/>
    <property type="match status" value="1"/>
</dbReference>